<reference evidence="1 2" key="1">
    <citation type="submission" date="2019-11" db="EMBL/GenBank/DDBJ databases">
        <title>Whole genome sequence of Oryza granulata.</title>
        <authorList>
            <person name="Li W."/>
        </authorList>
    </citation>
    <scope>NUCLEOTIDE SEQUENCE [LARGE SCALE GENOMIC DNA]</scope>
    <source>
        <strain evidence="2">cv. Menghai</strain>
        <tissue evidence="1">Leaf</tissue>
    </source>
</reference>
<accession>A0A6G1E848</accession>
<evidence type="ECO:0000313" key="2">
    <source>
        <dbReference type="Proteomes" id="UP000479710"/>
    </source>
</evidence>
<name>A0A6G1E848_9ORYZ</name>
<dbReference type="AlphaFoldDB" id="A0A6G1E848"/>
<dbReference type="EMBL" id="SPHZ02000005">
    <property type="protein sequence ID" value="KAF0920939.1"/>
    <property type="molecule type" value="Genomic_DNA"/>
</dbReference>
<evidence type="ECO:0000313" key="1">
    <source>
        <dbReference type="EMBL" id="KAF0920939.1"/>
    </source>
</evidence>
<keyword evidence="2" id="KW-1185">Reference proteome</keyword>
<gene>
    <name evidence="1" type="ORF">E2562_037786</name>
</gene>
<dbReference type="Proteomes" id="UP000479710">
    <property type="component" value="Unassembled WGS sequence"/>
</dbReference>
<sequence length="66" mass="6757">MASSAGLSLLLSSSCKNLSISCPPLPPLLLPKPGIGKVISIEKSSVPPPLSQSPICLLPLPWLPGD</sequence>
<protein>
    <submittedName>
        <fullName evidence="1">Uncharacterized protein</fullName>
    </submittedName>
</protein>
<organism evidence="1 2">
    <name type="scientific">Oryza meyeriana var. granulata</name>
    <dbReference type="NCBI Taxonomy" id="110450"/>
    <lineage>
        <taxon>Eukaryota</taxon>
        <taxon>Viridiplantae</taxon>
        <taxon>Streptophyta</taxon>
        <taxon>Embryophyta</taxon>
        <taxon>Tracheophyta</taxon>
        <taxon>Spermatophyta</taxon>
        <taxon>Magnoliopsida</taxon>
        <taxon>Liliopsida</taxon>
        <taxon>Poales</taxon>
        <taxon>Poaceae</taxon>
        <taxon>BOP clade</taxon>
        <taxon>Oryzoideae</taxon>
        <taxon>Oryzeae</taxon>
        <taxon>Oryzinae</taxon>
        <taxon>Oryza</taxon>
        <taxon>Oryza meyeriana</taxon>
    </lineage>
</organism>
<comment type="caution">
    <text evidence="1">The sequence shown here is derived from an EMBL/GenBank/DDBJ whole genome shotgun (WGS) entry which is preliminary data.</text>
</comment>
<proteinExistence type="predicted"/>